<comment type="caution">
    <text evidence="1">The sequence shown here is derived from an EMBL/GenBank/DDBJ whole genome shotgun (WGS) entry which is preliminary data.</text>
</comment>
<dbReference type="EMBL" id="BDGG01000012">
    <property type="protein sequence ID" value="GAV05199.1"/>
    <property type="molecule type" value="Genomic_DNA"/>
</dbReference>
<reference evidence="1 2" key="1">
    <citation type="journal article" date="2016" name="Nat. Commun.">
        <title>Extremotolerant tardigrade genome and improved radiotolerance of human cultured cells by tardigrade-unique protein.</title>
        <authorList>
            <person name="Hashimoto T."/>
            <person name="Horikawa D.D."/>
            <person name="Saito Y."/>
            <person name="Kuwahara H."/>
            <person name="Kozuka-Hata H."/>
            <person name="Shin-I T."/>
            <person name="Minakuchi Y."/>
            <person name="Ohishi K."/>
            <person name="Motoyama A."/>
            <person name="Aizu T."/>
            <person name="Enomoto A."/>
            <person name="Kondo K."/>
            <person name="Tanaka S."/>
            <person name="Hara Y."/>
            <person name="Koshikawa S."/>
            <person name="Sagara H."/>
            <person name="Miura T."/>
            <person name="Yokobori S."/>
            <person name="Miyagawa K."/>
            <person name="Suzuki Y."/>
            <person name="Kubo T."/>
            <person name="Oyama M."/>
            <person name="Kohara Y."/>
            <person name="Fujiyama A."/>
            <person name="Arakawa K."/>
            <person name="Katayama T."/>
            <person name="Toyoda A."/>
            <person name="Kunieda T."/>
        </authorList>
    </citation>
    <scope>NUCLEOTIDE SEQUENCE [LARGE SCALE GENOMIC DNA]</scope>
    <source>
        <strain evidence="1 2">YOKOZUNA-1</strain>
    </source>
</reference>
<gene>
    <name evidence="1" type="primary">RvY_15367-1</name>
    <name evidence="1" type="synonym">RvY_15367.1</name>
    <name evidence="1" type="ORF">RvY_15367</name>
</gene>
<dbReference type="Proteomes" id="UP000186922">
    <property type="component" value="Unassembled WGS sequence"/>
</dbReference>
<dbReference type="AlphaFoldDB" id="A0A1D1W2Q4"/>
<name>A0A1D1W2Q4_RAMVA</name>
<keyword evidence="2" id="KW-1185">Reference proteome</keyword>
<evidence type="ECO:0000313" key="1">
    <source>
        <dbReference type="EMBL" id="GAV05199.1"/>
    </source>
</evidence>
<organism evidence="1 2">
    <name type="scientific">Ramazzottius varieornatus</name>
    <name type="common">Water bear</name>
    <name type="synonym">Tardigrade</name>
    <dbReference type="NCBI Taxonomy" id="947166"/>
    <lineage>
        <taxon>Eukaryota</taxon>
        <taxon>Metazoa</taxon>
        <taxon>Ecdysozoa</taxon>
        <taxon>Tardigrada</taxon>
        <taxon>Eutardigrada</taxon>
        <taxon>Parachela</taxon>
        <taxon>Hypsibioidea</taxon>
        <taxon>Ramazzottiidae</taxon>
        <taxon>Ramazzottius</taxon>
    </lineage>
</organism>
<protein>
    <submittedName>
        <fullName evidence="1">Uncharacterized protein</fullName>
    </submittedName>
</protein>
<proteinExistence type="predicted"/>
<accession>A0A1D1W2Q4</accession>
<sequence length="150" mass="16871">MAATLPVLKLPDGFQNCLVRIRLTTCKINVTENCYKLFKGHIVSAVQLFHVSVQVRGTQCIGVHSKDPKYLSKLVFFDEVKTPAAGGEPRECVLKIQKLVLREDLARLVQQLIHTVALFTQSVPLRAKFPLTMAIVHLRQHDQQKENAAD</sequence>
<evidence type="ECO:0000313" key="2">
    <source>
        <dbReference type="Proteomes" id="UP000186922"/>
    </source>
</evidence>